<reference evidence="2" key="1">
    <citation type="submission" date="2015-12" db="EMBL/GenBank/DDBJ databases">
        <title>Update maize B73 reference genome by single molecule sequencing technologies.</title>
        <authorList>
            <consortium name="Maize Genome Sequencing Project"/>
            <person name="Ware D."/>
        </authorList>
    </citation>
    <scope>NUCLEOTIDE SEQUENCE</scope>
    <source>
        <tissue evidence="2">Seedling</tissue>
    </source>
</reference>
<dbReference type="Pfam" id="PF00856">
    <property type="entry name" value="SET"/>
    <property type="match status" value="1"/>
</dbReference>
<dbReference type="AlphaFoldDB" id="A0A1D6PV19"/>
<dbReference type="Gene3D" id="2.170.270.10">
    <property type="entry name" value="SET domain"/>
    <property type="match status" value="1"/>
</dbReference>
<protein>
    <submittedName>
        <fullName evidence="2">Histone-lysine N-methyltransferase ATXR3</fullName>
    </submittedName>
</protein>
<name>A0A1D6PV19_MAIZE</name>
<organism evidence="2">
    <name type="scientific">Zea mays</name>
    <name type="common">Maize</name>
    <dbReference type="NCBI Taxonomy" id="4577"/>
    <lineage>
        <taxon>Eukaryota</taxon>
        <taxon>Viridiplantae</taxon>
        <taxon>Streptophyta</taxon>
        <taxon>Embryophyta</taxon>
        <taxon>Tracheophyta</taxon>
        <taxon>Spermatophyta</taxon>
        <taxon>Magnoliopsida</taxon>
        <taxon>Liliopsida</taxon>
        <taxon>Poales</taxon>
        <taxon>Poaceae</taxon>
        <taxon>PACMAD clade</taxon>
        <taxon>Panicoideae</taxon>
        <taxon>Andropogonodae</taxon>
        <taxon>Andropogoneae</taxon>
        <taxon>Tripsacinae</taxon>
        <taxon>Zea</taxon>
    </lineage>
</organism>
<dbReference type="InterPro" id="IPR045606">
    <property type="entry name" value="ATXR3_C"/>
</dbReference>
<dbReference type="GO" id="GO:0032259">
    <property type="term" value="P:methylation"/>
    <property type="evidence" value="ECO:0007669"/>
    <property type="project" value="UniProtKB-KW"/>
</dbReference>
<accession>A0A1D6PV19</accession>
<dbReference type="Pfam" id="PF19633">
    <property type="entry name" value="SDG2_C"/>
    <property type="match status" value="1"/>
</dbReference>
<feature type="compositionally biased region" description="Basic and acidic residues" evidence="1">
    <location>
        <begin position="155"/>
        <end position="172"/>
    </location>
</feature>
<dbReference type="EMBL" id="CM000780">
    <property type="protein sequence ID" value="AQK50422.1"/>
    <property type="molecule type" value="Genomic_DNA"/>
</dbReference>
<dbReference type="SMART" id="SM00317">
    <property type="entry name" value="SET"/>
    <property type="match status" value="1"/>
</dbReference>
<evidence type="ECO:0000256" key="1">
    <source>
        <dbReference type="SAM" id="MobiDB-lite"/>
    </source>
</evidence>
<dbReference type="InterPro" id="IPR001214">
    <property type="entry name" value="SET_dom"/>
</dbReference>
<dbReference type="PANTHER" id="PTHR46655">
    <property type="entry name" value="HISTONE-LYSINE N-METHYLTRANSFERASE ATXR3"/>
    <property type="match status" value="1"/>
</dbReference>
<evidence type="ECO:0000313" key="2">
    <source>
        <dbReference type="EMBL" id="AQK50422.1"/>
    </source>
</evidence>
<dbReference type="PROSITE" id="PS50280">
    <property type="entry name" value="SET"/>
    <property type="match status" value="1"/>
</dbReference>
<dbReference type="GO" id="GO:0008168">
    <property type="term" value="F:methyltransferase activity"/>
    <property type="evidence" value="ECO:0007669"/>
    <property type="project" value="UniProtKB-KW"/>
</dbReference>
<keyword evidence="2" id="KW-0489">Methyltransferase</keyword>
<feature type="compositionally biased region" description="Basic and acidic residues" evidence="1">
    <location>
        <begin position="250"/>
        <end position="268"/>
    </location>
</feature>
<dbReference type="PANTHER" id="PTHR46655:SF1">
    <property type="entry name" value="HISTONE-LYSINE N-METHYLTRANSFERASE ATXR3"/>
    <property type="match status" value="1"/>
</dbReference>
<feature type="compositionally biased region" description="Polar residues" evidence="1">
    <location>
        <begin position="196"/>
        <end position="212"/>
    </location>
</feature>
<feature type="compositionally biased region" description="Basic and acidic residues" evidence="1">
    <location>
        <begin position="275"/>
        <end position="310"/>
    </location>
</feature>
<gene>
    <name evidence="2" type="ORF">ZEAMMB73_Zm00001d049457</name>
</gene>
<dbReference type="InterPro" id="IPR046341">
    <property type="entry name" value="SET_dom_sf"/>
</dbReference>
<feature type="region of interest" description="Disordered" evidence="1">
    <location>
        <begin position="25"/>
        <end position="383"/>
    </location>
</feature>
<keyword evidence="2" id="KW-0808">Transferase</keyword>
<sequence>MGDGGVACAVRAVEGFHAGALVRRGGAGEAMPDKGEKAHGHHHQQQHWKNQQSASATDLEEGELLSGEAETNGLPERSMPPKKWRKVLAASAAAVEVEPGEIVSTKQAVPLKKARRNGEVDKVELLPERQRKVKSSGKSTRKSIKDDMEPGEIAPPEKRRDAKSQRADDNSRRPSSSAQKSSLRDSDEEPGEIKPESSTSGSLRKNQPTEPHSINHKHHTDTSDQSGSKSHRKGPKGEGKRSAARHLSGRNREISSPTRDRRDRHERSPGILGRFPHERSRHDRYDRSPSRLERSPHRERARHYESRDHSPYVSPRHRARQPHFRDNTPSRVDNFPRGRVQREDVRDRSPFLHDRSPSERFRPTDTHEASKKLLSQKNGTENLELPEVKDYQPRKVAGDEILEQEVYGIDPYTHNLLSDIMPSDLELSPTDKHIFIEELLLNALNKQVRHFTGLGNTPMTYNIRPVIEEIQRSAEDSGDRRTLKMCLGMLKSMRNRSDQNFVAYRKGLGVVCNKKGGFGVDDFVVEFFGEVYPSWRWYEKQDGIKHIQNNSEDQAPEFYNIMLERPKGDRHGYDLVFVDAMHKANYASRICHSCNPNCEAKVTAVDGKYQIGVYTLRPIAEGEEITFDYNSVTESKEEHEASVCLCGSQVCRGSYLNFSGEGAFEKVLMEFHGVLDRHSLLLQACETDSVSQQDLIDLGRAGLGTCLLAGLPVWLVAYTAHLVRFIYLERQKLPDEILRHNVDEKRQFLIEINMDSEKNDAEVQAEGVLNSRLQQIVHTLDKVRYVMRCIFGDPKNAPPPMVRLSGKSLVSAIWKGDSSIVAELLQSMEPHVEEEVLSDLKAKICAHDPSDSEDIEGGIRNSLLWLRDELRTLPCTYKCRHDAAADLIHLYAYTKCFFRVRDYKTVKSPPVHISPLDLGPKYADKLGPGFQEYCKTYPENYCLAQLIYWYSQNSEPESRLTRARKGCMSLPDVSSFYVKSLKPLQERVYGNRTVRFMLSRMEKQAQRPWPKDRIWVFKSDPRYFGSPMMDAVLNNSPLDKEMVHWLKTRPNVFLG</sequence>
<dbReference type="CDD" id="cd10531">
    <property type="entry name" value="SET_SETD2-like"/>
    <property type="match status" value="1"/>
</dbReference>
<feature type="compositionally biased region" description="Basic and acidic residues" evidence="1">
    <location>
        <begin position="116"/>
        <end position="130"/>
    </location>
</feature>
<feature type="compositionally biased region" description="Basic and acidic residues" evidence="1">
    <location>
        <begin position="323"/>
        <end position="371"/>
    </location>
</feature>
<proteinExistence type="predicted"/>
<feature type="compositionally biased region" description="Basic residues" evidence="1">
    <location>
        <begin position="131"/>
        <end position="142"/>
    </location>
</feature>
<dbReference type="SUPFAM" id="SSF82199">
    <property type="entry name" value="SET domain"/>
    <property type="match status" value="1"/>
</dbReference>